<accession>A0A433RY14</accession>
<keyword evidence="5 6" id="KW-0472">Membrane</keyword>
<comment type="subcellular location">
    <subcellularLocation>
        <location evidence="1">Cell membrane</location>
        <topology evidence="1">Multi-pass membrane protein</topology>
    </subcellularLocation>
</comment>
<organism evidence="8 9">
    <name type="scientific">Candidatus Kurthia intestinigallinarum</name>
    <dbReference type="NCBI Taxonomy" id="1562256"/>
    <lineage>
        <taxon>Bacteria</taxon>
        <taxon>Bacillati</taxon>
        <taxon>Bacillota</taxon>
        <taxon>Bacilli</taxon>
        <taxon>Bacillales</taxon>
        <taxon>Caryophanaceae</taxon>
        <taxon>Kurthia</taxon>
    </lineage>
</organism>
<dbReference type="PANTHER" id="PTHR36115:SF9">
    <property type="entry name" value="LMO1584 PROTEIN"/>
    <property type="match status" value="1"/>
</dbReference>
<protein>
    <submittedName>
        <fullName evidence="8">Transporter</fullName>
    </submittedName>
</protein>
<feature type="transmembrane region" description="Helical" evidence="6">
    <location>
        <begin position="51"/>
        <end position="73"/>
    </location>
</feature>
<name>A0A433RY14_9BACL</name>
<gene>
    <name evidence="8" type="ORF">QI30_01605</name>
</gene>
<comment type="caution">
    <text evidence="8">The sequence shown here is derived from an EMBL/GenBank/DDBJ whole genome shotgun (WGS) entry which is preliminary data.</text>
</comment>
<dbReference type="OrthoDB" id="9793824at2"/>
<dbReference type="Proteomes" id="UP000288623">
    <property type="component" value="Unassembled WGS sequence"/>
</dbReference>
<evidence type="ECO:0000256" key="5">
    <source>
        <dbReference type="ARBA" id="ARBA00023136"/>
    </source>
</evidence>
<evidence type="ECO:0000313" key="9">
    <source>
        <dbReference type="Proteomes" id="UP000288623"/>
    </source>
</evidence>
<evidence type="ECO:0000256" key="3">
    <source>
        <dbReference type="ARBA" id="ARBA00022692"/>
    </source>
</evidence>
<dbReference type="InterPro" id="IPR051791">
    <property type="entry name" value="Pra-immunoreactive"/>
</dbReference>
<dbReference type="Pfam" id="PF06271">
    <property type="entry name" value="RDD"/>
    <property type="match status" value="1"/>
</dbReference>
<reference evidence="8 9" key="1">
    <citation type="submission" date="2014-11" db="EMBL/GenBank/DDBJ databases">
        <title>Genome sequence and analysis of novel Kurthia sp.</title>
        <authorList>
            <person name="Lawson J.N."/>
            <person name="Gonzalez J.E."/>
            <person name="Rinauldi L."/>
            <person name="Xuan Z."/>
            <person name="Firman A."/>
            <person name="Shaddox L."/>
            <person name="Trudeau A."/>
            <person name="Shah S."/>
            <person name="Reiman D."/>
        </authorList>
    </citation>
    <scope>NUCLEOTIDE SEQUENCE [LARGE SCALE GENOMIC DNA]</scope>
    <source>
        <strain evidence="8 9">3B1D</strain>
    </source>
</reference>
<dbReference type="AlphaFoldDB" id="A0A433RY14"/>
<keyword evidence="9" id="KW-1185">Reference proteome</keyword>
<dbReference type="InterPro" id="IPR010432">
    <property type="entry name" value="RDD"/>
</dbReference>
<sequence length="172" mass="19736">MEQTYDTTYEAKVAGFWIRFCAYLVDILIVWAVLKLLIVHNLFSITGLDSVTVWVFHLEDIVAGLLFYLYFVIMTKINGQTLGKMIFGLKVVTDTGLPLTWTTVIVREWFGRYISATIQLLYLIVAITPQHKAVHDYLADTHVVHENTFKLVKKKQLPPFTEVKELQGEGQV</sequence>
<evidence type="ECO:0000256" key="1">
    <source>
        <dbReference type="ARBA" id="ARBA00004651"/>
    </source>
</evidence>
<keyword evidence="3 6" id="KW-0812">Transmembrane</keyword>
<keyword evidence="4 6" id="KW-1133">Transmembrane helix</keyword>
<dbReference type="RefSeq" id="WP_126989208.1">
    <property type="nucleotide sequence ID" value="NZ_JTFC01000007.1"/>
</dbReference>
<feature type="transmembrane region" description="Helical" evidence="6">
    <location>
        <begin position="110"/>
        <end position="128"/>
    </location>
</feature>
<evidence type="ECO:0000256" key="6">
    <source>
        <dbReference type="SAM" id="Phobius"/>
    </source>
</evidence>
<evidence type="ECO:0000256" key="2">
    <source>
        <dbReference type="ARBA" id="ARBA00022475"/>
    </source>
</evidence>
<proteinExistence type="predicted"/>
<dbReference type="EMBL" id="JTFC01000007">
    <property type="protein sequence ID" value="RUS58139.1"/>
    <property type="molecule type" value="Genomic_DNA"/>
</dbReference>
<evidence type="ECO:0000259" key="7">
    <source>
        <dbReference type="Pfam" id="PF06271"/>
    </source>
</evidence>
<evidence type="ECO:0000313" key="8">
    <source>
        <dbReference type="EMBL" id="RUS58139.1"/>
    </source>
</evidence>
<feature type="transmembrane region" description="Helical" evidence="6">
    <location>
        <begin position="20"/>
        <end position="39"/>
    </location>
</feature>
<evidence type="ECO:0000256" key="4">
    <source>
        <dbReference type="ARBA" id="ARBA00022989"/>
    </source>
</evidence>
<dbReference type="PANTHER" id="PTHR36115">
    <property type="entry name" value="PROLINE-RICH ANTIGEN HOMOLOG-RELATED"/>
    <property type="match status" value="1"/>
</dbReference>
<feature type="domain" description="RDD" evidence="7">
    <location>
        <begin position="13"/>
        <end position="139"/>
    </location>
</feature>
<dbReference type="GO" id="GO:0005886">
    <property type="term" value="C:plasma membrane"/>
    <property type="evidence" value="ECO:0007669"/>
    <property type="project" value="UniProtKB-SubCell"/>
</dbReference>
<keyword evidence="2" id="KW-1003">Cell membrane</keyword>